<protein>
    <submittedName>
        <fullName evidence="1">Uncharacterized protein</fullName>
    </submittedName>
</protein>
<dbReference type="EMBL" id="BAABAB010000050">
    <property type="protein sequence ID" value="GAA3639517.1"/>
    <property type="molecule type" value="Genomic_DNA"/>
</dbReference>
<dbReference type="Proteomes" id="UP001501490">
    <property type="component" value="Unassembled WGS sequence"/>
</dbReference>
<organism evidence="1 2">
    <name type="scientific">Microlunatus ginsengisoli</name>
    <dbReference type="NCBI Taxonomy" id="363863"/>
    <lineage>
        <taxon>Bacteria</taxon>
        <taxon>Bacillati</taxon>
        <taxon>Actinomycetota</taxon>
        <taxon>Actinomycetes</taxon>
        <taxon>Propionibacteriales</taxon>
        <taxon>Propionibacteriaceae</taxon>
        <taxon>Microlunatus</taxon>
    </lineage>
</organism>
<reference evidence="2" key="1">
    <citation type="journal article" date="2019" name="Int. J. Syst. Evol. Microbiol.">
        <title>The Global Catalogue of Microorganisms (GCM) 10K type strain sequencing project: providing services to taxonomists for standard genome sequencing and annotation.</title>
        <authorList>
            <consortium name="The Broad Institute Genomics Platform"/>
            <consortium name="The Broad Institute Genome Sequencing Center for Infectious Disease"/>
            <person name="Wu L."/>
            <person name="Ma J."/>
        </authorList>
    </citation>
    <scope>NUCLEOTIDE SEQUENCE [LARGE SCALE GENOMIC DNA]</scope>
    <source>
        <strain evidence="2">JCM 16929</strain>
    </source>
</reference>
<accession>A0ABP7AT06</accession>
<evidence type="ECO:0000313" key="1">
    <source>
        <dbReference type="EMBL" id="GAA3639517.1"/>
    </source>
</evidence>
<gene>
    <name evidence="1" type="ORF">GCM10022236_47490</name>
</gene>
<dbReference type="InterPro" id="IPR029062">
    <property type="entry name" value="Class_I_gatase-like"/>
</dbReference>
<dbReference type="RefSeq" id="WP_344809309.1">
    <property type="nucleotide sequence ID" value="NZ_BAABAB010000050.1"/>
</dbReference>
<proteinExistence type="predicted"/>
<name>A0ABP7AT06_9ACTN</name>
<sequence>MTATVLLGPQRFRTTAGAAVRAVAPEGPIATVTAGWQDRESNTTELDAVLEGRAVHLNLYGRLSDVLATDERFAEAAAAHQEAIDELAGIYSIRLQRALDSVYAIQRRTVRRADLAASALADGVELVRTIDRWYLGLVEQIHGELVVAAPPERSEPLLRHRAEVAELVSAAGAVAIAGGHVGVLLRCLQVFVVELPAERPVVAWSAGAMALTDRVVLYNDRGPSGMVGSEVWDRGLGRAPRIVALPHARRRLRMDDPSVLQVLVRRFADASCLLLDDGARVDLGPDGSLPSDVRVIGRDGRVSGLAEAEQAEAG</sequence>
<comment type="caution">
    <text evidence="1">The sequence shown here is derived from an EMBL/GenBank/DDBJ whole genome shotgun (WGS) entry which is preliminary data.</text>
</comment>
<keyword evidence="2" id="KW-1185">Reference proteome</keyword>
<dbReference type="Gene3D" id="3.40.50.880">
    <property type="match status" value="1"/>
</dbReference>
<evidence type="ECO:0000313" key="2">
    <source>
        <dbReference type="Proteomes" id="UP001501490"/>
    </source>
</evidence>